<organism evidence="1 2">
    <name type="scientific">Candidatus Taylorbacteria bacterium RIFCSPLOWO2_02_FULL_46_40</name>
    <dbReference type="NCBI Taxonomy" id="1802329"/>
    <lineage>
        <taxon>Bacteria</taxon>
        <taxon>Candidatus Tayloriibacteriota</taxon>
    </lineage>
</organism>
<protein>
    <submittedName>
        <fullName evidence="1">Uncharacterized protein</fullName>
    </submittedName>
</protein>
<sequence>MKKTIQTLLVALANAKVRVGNATHPGGYYIEIPSKCDPTRGITTESGATGVLYPLERQWEVHSFSDNTEAGSKLRRLIEENLPKGWTEFHPPSFSDIVRDPGQAKGLYGP</sequence>
<evidence type="ECO:0000313" key="2">
    <source>
        <dbReference type="Proteomes" id="UP000176429"/>
    </source>
</evidence>
<accession>A0A1G2NWK7</accession>
<dbReference type="Proteomes" id="UP000176429">
    <property type="component" value="Unassembled WGS sequence"/>
</dbReference>
<name>A0A1G2NWK7_9BACT</name>
<comment type="caution">
    <text evidence="1">The sequence shown here is derived from an EMBL/GenBank/DDBJ whole genome shotgun (WGS) entry which is preliminary data.</text>
</comment>
<evidence type="ECO:0000313" key="1">
    <source>
        <dbReference type="EMBL" id="OHA40497.1"/>
    </source>
</evidence>
<dbReference type="EMBL" id="MHSH01000051">
    <property type="protein sequence ID" value="OHA40497.1"/>
    <property type="molecule type" value="Genomic_DNA"/>
</dbReference>
<dbReference type="AlphaFoldDB" id="A0A1G2NWK7"/>
<gene>
    <name evidence="1" type="ORF">A3H68_01790</name>
</gene>
<reference evidence="1 2" key="1">
    <citation type="journal article" date="2016" name="Nat. Commun.">
        <title>Thousands of microbial genomes shed light on interconnected biogeochemical processes in an aquifer system.</title>
        <authorList>
            <person name="Anantharaman K."/>
            <person name="Brown C.T."/>
            <person name="Hug L.A."/>
            <person name="Sharon I."/>
            <person name="Castelle C.J."/>
            <person name="Probst A.J."/>
            <person name="Thomas B.C."/>
            <person name="Singh A."/>
            <person name="Wilkins M.J."/>
            <person name="Karaoz U."/>
            <person name="Brodie E.L."/>
            <person name="Williams K.H."/>
            <person name="Hubbard S.S."/>
            <person name="Banfield J.F."/>
        </authorList>
    </citation>
    <scope>NUCLEOTIDE SEQUENCE [LARGE SCALE GENOMIC DNA]</scope>
</reference>
<proteinExistence type="predicted"/>